<dbReference type="OrthoDB" id="5457863at2"/>
<proteinExistence type="predicted"/>
<dbReference type="RefSeq" id="WP_078718294.1">
    <property type="nucleotide sequence ID" value="NZ_FUYC01000027.1"/>
</dbReference>
<dbReference type="EMBL" id="FUYC01000027">
    <property type="protein sequence ID" value="SKA96583.1"/>
    <property type="molecule type" value="Genomic_DNA"/>
</dbReference>
<feature type="chain" id="PRO_5010517440" evidence="2">
    <location>
        <begin position="26"/>
        <end position="220"/>
    </location>
</feature>
<keyword evidence="2" id="KW-0732">Signal</keyword>
<dbReference type="Proteomes" id="UP000190027">
    <property type="component" value="Unassembled WGS sequence"/>
</dbReference>
<evidence type="ECO:0000256" key="1">
    <source>
        <dbReference type="SAM" id="MobiDB-lite"/>
    </source>
</evidence>
<evidence type="ECO:0000313" key="4">
    <source>
        <dbReference type="EMBL" id="SKA96583.1"/>
    </source>
</evidence>
<sequence length="220" mass="24048">MRRINLRILFFFMLLMCCGAGTASAEGDTPWKVRRPADNTVLPSEYVHRPGADSMAEPDQAEEPLSGHSQAQRPDASPADQKPQPEPESEPKAAVSTPETSRPAPAKPAKKLNRAGPLNAVMLEGDVLLTLPLDQAKPRTRHFWLKKPGRLVVDVLGSWDNTGGNVFRLDSPWVDKVVLGEHDEFLRMVIYASPDSGAVGLTPDISNTDDGLRIVVTPIR</sequence>
<keyword evidence="5" id="KW-1185">Reference proteome</keyword>
<name>A0A1T4Y4M2_9BACT</name>
<evidence type="ECO:0000313" key="5">
    <source>
        <dbReference type="Proteomes" id="UP000190027"/>
    </source>
</evidence>
<reference evidence="4 5" key="1">
    <citation type="submission" date="2017-02" db="EMBL/GenBank/DDBJ databases">
        <authorList>
            <person name="Peterson S.W."/>
        </authorList>
    </citation>
    <scope>NUCLEOTIDE SEQUENCE [LARGE SCALE GENOMIC DNA]</scope>
    <source>
        <strain evidence="4 5">DSM 16080</strain>
    </source>
</reference>
<accession>A0A1T4Y4M2</accession>
<feature type="signal peptide" evidence="2">
    <location>
        <begin position="1"/>
        <end position="25"/>
    </location>
</feature>
<feature type="region of interest" description="Disordered" evidence="1">
    <location>
        <begin position="42"/>
        <end position="113"/>
    </location>
</feature>
<evidence type="ECO:0000256" key="2">
    <source>
        <dbReference type="SAM" id="SignalP"/>
    </source>
</evidence>
<dbReference type="Pfam" id="PF11741">
    <property type="entry name" value="AMIN"/>
    <property type="match status" value="1"/>
</dbReference>
<protein>
    <submittedName>
        <fullName evidence="4">AMIN domain-containing protein</fullName>
    </submittedName>
</protein>
<feature type="domain" description="AMIN" evidence="3">
    <location>
        <begin position="137"/>
        <end position="199"/>
    </location>
</feature>
<gene>
    <name evidence="4" type="ORF">SAMN02745704_02751</name>
</gene>
<organism evidence="4 5">
    <name type="scientific">Paucidesulfovibrio gracilis DSM 16080</name>
    <dbReference type="NCBI Taxonomy" id="1121449"/>
    <lineage>
        <taxon>Bacteria</taxon>
        <taxon>Pseudomonadati</taxon>
        <taxon>Thermodesulfobacteriota</taxon>
        <taxon>Desulfovibrionia</taxon>
        <taxon>Desulfovibrionales</taxon>
        <taxon>Desulfovibrionaceae</taxon>
        <taxon>Paucidesulfovibrio</taxon>
    </lineage>
</organism>
<evidence type="ECO:0000259" key="3">
    <source>
        <dbReference type="Pfam" id="PF11741"/>
    </source>
</evidence>
<dbReference type="InterPro" id="IPR021731">
    <property type="entry name" value="AMIN_dom"/>
</dbReference>
<dbReference type="AlphaFoldDB" id="A0A1T4Y4M2"/>
<dbReference type="STRING" id="1121449.SAMN02745704_02751"/>